<dbReference type="GO" id="GO:0005737">
    <property type="term" value="C:cytoplasm"/>
    <property type="evidence" value="ECO:0007669"/>
    <property type="project" value="TreeGrafter"/>
</dbReference>
<dbReference type="PANTHER" id="PTHR21461">
    <property type="entry name" value="GLYCOSYLTRANSFERASE FAMILY 92 PROTEIN"/>
    <property type="match status" value="1"/>
</dbReference>
<name>A0AAD2FKP4_9STRA</name>
<evidence type="ECO:0000256" key="1">
    <source>
        <dbReference type="ARBA" id="ARBA00004167"/>
    </source>
</evidence>
<proteinExistence type="inferred from homology"/>
<keyword evidence="6 9" id="KW-1133">Transmembrane helix</keyword>
<keyword evidence="11" id="KW-1185">Reference proteome</keyword>
<evidence type="ECO:0000256" key="3">
    <source>
        <dbReference type="ARBA" id="ARBA00022676"/>
    </source>
</evidence>
<evidence type="ECO:0000256" key="8">
    <source>
        <dbReference type="SAM" id="MobiDB-lite"/>
    </source>
</evidence>
<comment type="caution">
    <text evidence="10">The sequence shown here is derived from an EMBL/GenBank/DDBJ whole genome shotgun (WGS) entry which is preliminary data.</text>
</comment>
<evidence type="ECO:0000256" key="7">
    <source>
        <dbReference type="ARBA" id="ARBA00023136"/>
    </source>
</evidence>
<evidence type="ECO:0000256" key="6">
    <source>
        <dbReference type="ARBA" id="ARBA00022989"/>
    </source>
</evidence>
<dbReference type="AlphaFoldDB" id="A0AAD2FKP4"/>
<sequence>MNRKRRQRTGFPFWSYVAVVFVITYCTAVAVQLRYLPEINTTTWDNLESLLSQPNHRKKAQTLSRPVPKPITAYLEPKMKVTIPGSATRGDPDKEYDKGKPPKYKEPLPLRLFSPADLRKVEYATIQSCHDVPSRLPVGRPLTNDNVWNIGDDPLPENYTEIELPFCPVETDPYLPWIHDLFLDLDEEQVRFVAQNRRRCRTGTGYGEVLEHMEPQVALLQHVSVEIITEKEARNLAPEVWQSSTKAEEPRYRLSDFSNASATGRYTRFICKFHTSSSDERRIELGETLSVYPFHYEFAAFRKSQNDVGLLSSKGKDNSKFWTSTLLFSCPLSEEAKMLTKTTDLGVDSRPLFHVDIIPIRAPPRFAKTTETNGGHYLPEELVGSRYKGSFDPLVAWGKNHVLPPVEASGRWENLPVCPVKSTVQPSSLSKATATKPHLLSACLWASAIYHTRGKDKESLSDTKDRLMEWIEFHLMVGFDHIYVYDNSANPVNNLKPITGMFSSKEVTWIDWPHAIPAHDNTGERSSQYAAENSCRTRYAPLTEWIASFDTDEYLVPMGNHRSLRSVVEQDTETNILSFRSSRGKLRYGASEQLKAGREKLGNVTFLEAYNCDGSESPRPEWADRARKQLYRADYVPYHFVHYSTITQGLLDTPRGESNWIRFYEERPPSERITDELNEATMIHAKTITRGHTAGWKKRCRYDFKRKWLGCYVGLGWPNNTKSETSTYDPITELDYNCFMNPNVENYWIPRLNEALKVRKR</sequence>
<dbReference type="PANTHER" id="PTHR21461:SF69">
    <property type="entry name" value="GLYCOSYLTRANSFERASE FAMILY 92 PROTEIN"/>
    <property type="match status" value="1"/>
</dbReference>
<evidence type="ECO:0008006" key="12">
    <source>
        <dbReference type="Google" id="ProtNLM"/>
    </source>
</evidence>
<gene>
    <name evidence="10" type="ORF">CYCCA115_LOCUS9682</name>
</gene>
<evidence type="ECO:0000313" key="11">
    <source>
        <dbReference type="Proteomes" id="UP001295423"/>
    </source>
</evidence>
<dbReference type="EMBL" id="CAKOGP040001446">
    <property type="protein sequence ID" value="CAJ1945538.1"/>
    <property type="molecule type" value="Genomic_DNA"/>
</dbReference>
<keyword evidence="3" id="KW-0328">Glycosyltransferase</keyword>
<evidence type="ECO:0000256" key="5">
    <source>
        <dbReference type="ARBA" id="ARBA00022692"/>
    </source>
</evidence>
<evidence type="ECO:0000256" key="4">
    <source>
        <dbReference type="ARBA" id="ARBA00022679"/>
    </source>
</evidence>
<feature type="region of interest" description="Disordered" evidence="8">
    <location>
        <begin position="82"/>
        <end position="103"/>
    </location>
</feature>
<dbReference type="Pfam" id="PF01697">
    <property type="entry name" value="Glyco_transf_92"/>
    <property type="match status" value="1"/>
</dbReference>
<keyword evidence="7 9" id="KW-0472">Membrane</keyword>
<comment type="subcellular location">
    <subcellularLocation>
        <location evidence="1">Membrane</location>
        <topology evidence="1">Single-pass membrane protein</topology>
    </subcellularLocation>
</comment>
<dbReference type="Proteomes" id="UP001295423">
    <property type="component" value="Unassembled WGS sequence"/>
</dbReference>
<evidence type="ECO:0000256" key="2">
    <source>
        <dbReference type="ARBA" id="ARBA00007647"/>
    </source>
</evidence>
<dbReference type="GO" id="GO:0016757">
    <property type="term" value="F:glycosyltransferase activity"/>
    <property type="evidence" value="ECO:0007669"/>
    <property type="project" value="UniProtKB-KW"/>
</dbReference>
<evidence type="ECO:0000256" key="9">
    <source>
        <dbReference type="SAM" id="Phobius"/>
    </source>
</evidence>
<reference evidence="10" key="1">
    <citation type="submission" date="2023-08" db="EMBL/GenBank/DDBJ databases">
        <authorList>
            <person name="Audoor S."/>
            <person name="Bilcke G."/>
        </authorList>
    </citation>
    <scope>NUCLEOTIDE SEQUENCE</scope>
</reference>
<dbReference type="GO" id="GO:0016020">
    <property type="term" value="C:membrane"/>
    <property type="evidence" value="ECO:0007669"/>
    <property type="project" value="UniProtKB-SubCell"/>
</dbReference>
<protein>
    <recommendedName>
        <fullName evidence="12">Glycosyltransferase family 92 protein</fullName>
    </recommendedName>
</protein>
<keyword evidence="5 9" id="KW-0812">Transmembrane</keyword>
<feature type="compositionally biased region" description="Basic and acidic residues" evidence="8">
    <location>
        <begin position="90"/>
        <end position="103"/>
    </location>
</feature>
<feature type="transmembrane region" description="Helical" evidence="9">
    <location>
        <begin position="12"/>
        <end position="33"/>
    </location>
</feature>
<accession>A0AAD2FKP4</accession>
<evidence type="ECO:0000313" key="10">
    <source>
        <dbReference type="EMBL" id="CAJ1945538.1"/>
    </source>
</evidence>
<organism evidence="10 11">
    <name type="scientific">Cylindrotheca closterium</name>
    <dbReference type="NCBI Taxonomy" id="2856"/>
    <lineage>
        <taxon>Eukaryota</taxon>
        <taxon>Sar</taxon>
        <taxon>Stramenopiles</taxon>
        <taxon>Ochrophyta</taxon>
        <taxon>Bacillariophyta</taxon>
        <taxon>Bacillariophyceae</taxon>
        <taxon>Bacillariophycidae</taxon>
        <taxon>Bacillariales</taxon>
        <taxon>Bacillariaceae</taxon>
        <taxon>Cylindrotheca</taxon>
    </lineage>
</organism>
<comment type="similarity">
    <text evidence="2">Belongs to the glycosyltransferase 92 family.</text>
</comment>
<keyword evidence="4" id="KW-0808">Transferase</keyword>
<dbReference type="InterPro" id="IPR008166">
    <property type="entry name" value="Glyco_transf_92"/>
</dbReference>